<evidence type="ECO:0000256" key="1">
    <source>
        <dbReference type="SAM" id="MobiDB-lite"/>
    </source>
</evidence>
<sequence length="262" mass="30662">MVTQTRQMARSALRSAFLESQSRRHQTRSVARITAEFLSSSHDAPPPVIAQYRARKRRSSEREQEEEENVRPAKARRRVAAAPAPDSPIFKFPVLPRQSLKPPATAEQVSQAEFTLEYWREVLHDEHENLSQHEPGYQGRRKDPSYWELDVPDMEAVEEDLLDRRGNFALQRKEERALDVPRTPKQLLDRRLGRKENENVLWAKRKQVVLDKAEFVAEYGSLNAPHHIRNSPWNRSTLKNEIGWEWKGDDLYQHSRDASILW</sequence>
<accession>A0ABR4CZE4</accession>
<name>A0ABR4CZE4_9HELO</name>
<keyword evidence="3" id="KW-1185">Reference proteome</keyword>
<feature type="region of interest" description="Disordered" evidence="1">
    <location>
        <begin position="1"/>
        <end position="83"/>
    </location>
</feature>
<reference evidence="2 3" key="1">
    <citation type="journal article" date="2024" name="Commun. Biol.">
        <title>Comparative genomic analysis of thermophilic fungi reveals convergent evolutionary adaptations and gene losses.</title>
        <authorList>
            <person name="Steindorff A.S."/>
            <person name="Aguilar-Pontes M.V."/>
            <person name="Robinson A.J."/>
            <person name="Andreopoulos B."/>
            <person name="LaButti K."/>
            <person name="Kuo A."/>
            <person name="Mondo S."/>
            <person name="Riley R."/>
            <person name="Otillar R."/>
            <person name="Haridas S."/>
            <person name="Lipzen A."/>
            <person name="Grimwood J."/>
            <person name="Schmutz J."/>
            <person name="Clum A."/>
            <person name="Reid I.D."/>
            <person name="Moisan M.C."/>
            <person name="Butler G."/>
            <person name="Nguyen T.T.M."/>
            <person name="Dewar K."/>
            <person name="Conant G."/>
            <person name="Drula E."/>
            <person name="Henrissat B."/>
            <person name="Hansel C."/>
            <person name="Singer S."/>
            <person name="Hutchinson M.I."/>
            <person name="de Vries R.P."/>
            <person name="Natvig D.O."/>
            <person name="Powell A.J."/>
            <person name="Tsang A."/>
            <person name="Grigoriev I.V."/>
        </authorList>
    </citation>
    <scope>NUCLEOTIDE SEQUENCE [LARGE SCALE GENOMIC DNA]</scope>
    <source>
        <strain evidence="2 3">CBS 494.80</strain>
    </source>
</reference>
<organism evidence="2 3">
    <name type="scientific">Oculimacula yallundae</name>
    <dbReference type="NCBI Taxonomy" id="86028"/>
    <lineage>
        <taxon>Eukaryota</taxon>
        <taxon>Fungi</taxon>
        <taxon>Dikarya</taxon>
        <taxon>Ascomycota</taxon>
        <taxon>Pezizomycotina</taxon>
        <taxon>Leotiomycetes</taxon>
        <taxon>Helotiales</taxon>
        <taxon>Ploettnerulaceae</taxon>
        <taxon>Oculimacula</taxon>
    </lineage>
</organism>
<comment type="caution">
    <text evidence="2">The sequence shown here is derived from an EMBL/GenBank/DDBJ whole genome shotgun (WGS) entry which is preliminary data.</text>
</comment>
<evidence type="ECO:0000313" key="3">
    <source>
        <dbReference type="Proteomes" id="UP001595075"/>
    </source>
</evidence>
<dbReference type="Proteomes" id="UP001595075">
    <property type="component" value="Unassembled WGS sequence"/>
</dbReference>
<dbReference type="EMBL" id="JAZHXI010000002">
    <property type="protein sequence ID" value="KAL2074942.1"/>
    <property type="molecule type" value="Genomic_DNA"/>
</dbReference>
<gene>
    <name evidence="2" type="ORF">VTL71DRAFT_8722</name>
</gene>
<evidence type="ECO:0000313" key="2">
    <source>
        <dbReference type="EMBL" id="KAL2074942.1"/>
    </source>
</evidence>
<proteinExistence type="predicted"/>
<protein>
    <submittedName>
        <fullName evidence="2">Uncharacterized protein</fullName>
    </submittedName>
</protein>